<evidence type="ECO:0000313" key="2">
    <source>
        <dbReference type="EMBL" id="GFD30179.1"/>
    </source>
</evidence>
<comment type="caution">
    <text evidence="2">The sequence shown here is derived from an EMBL/GenBank/DDBJ whole genome shotgun (WGS) entry which is preliminary data.</text>
</comment>
<dbReference type="AlphaFoldDB" id="A0A699V8T8"/>
<feature type="non-terminal residue" evidence="2">
    <location>
        <position position="75"/>
    </location>
</feature>
<dbReference type="EMBL" id="BKCJ011401523">
    <property type="protein sequence ID" value="GFD30179.1"/>
    <property type="molecule type" value="Genomic_DNA"/>
</dbReference>
<reference evidence="2" key="1">
    <citation type="journal article" date="2019" name="Sci. Rep.">
        <title>Draft genome of Tanacetum cinerariifolium, the natural source of mosquito coil.</title>
        <authorList>
            <person name="Yamashiro T."/>
            <person name="Shiraishi A."/>
            <person name="Satake H."/>
            <person name="Nakayama K."/>
        </authorList>
    </citation>
    <scope>NUCLEOTIDE SEQUENCE</scope>
</reference>
<feature type="compositionally biased region" description="Polar residues" evidence="1">
    <location>
        <begin position="15"/>
        <end position="32"/>
    </location>
</feature>
<accession>A0A699V8T8</accession>
<protein>
    <submittedName>
        <fullName evidence="2">Uncharacterized protein</fullName>
    </submittedName>
</protein>
<proteinExistence type="predicted"/>
<evidence type="ECO:0000256" key="1">
    <source>
        <dbReference type="SAM" id="MobiDB-lite"/>
    </source>
</evidence>
<feature type="region of interest" description="Disordered" evidence="1">
    <location>
        <begin position="1"/>
        <end position="75"/>
    </location>
</feature>
<organism evidence="2">
    <name type="scientific">Tanacetum cinerariifolium</name>
    <name type="common">Dalmatian daisy</name>
    <name type="synonym">Chrysanthemum cinerariifolium</name>
    <dbReference type="NCBI Taxonomy" id="118510"/>
    <lineage>
        <taxon>Eukaryota</taxon>
        <taxon>Viridiplantae</taxon>
        <taxon>Streptophyta</taxon>
        <taxon>Embryophyta</taxon>
        <taxon>Tracheophyta</taxon>
        <taxon>Spermatophyta</taxon>
        <taxon>Magnoliopsida</taxon>
        <taxon>eudicotyledons</taxon>
        <taxon>Gunneridae</taxon>
        <taxon>Pentapetalae</taxon>
        <taxon>asterids</taxon>
        <taxon>campanulids</taxon>
        <taxon>Asterales</taxon>
        <taxon>Asteraceae</taxon>
        <taxon>Asteroideae</taxon>
        <taxon>Anthemideae</taxon>
        <taxon>Anthemidinae</taxon>
        <taxon>Tanacetum</taxon>
    </lineage>
</organism>
<name>A0A699V8T8_TANCI</name>
<gene>
    <name evidence="2" type="ORF">Tci_902148</name>
</gene>
<sequence length="75" mass="7668">SVPCKSKAASVPIGSRNSLASVNAVRSDSAASRNRPVVNSAGRPNPAGNIRKATHHSADQPNPASWSKRPAPVSA</sequence>
<feature type="non-terminal residue" evidence="2">
    <location>
        <position position="1"/>
    </location>
</feature>